<keyword evidence="12" id="KW-0418">Kinase</keyword>
<dbReference type="RefSeq" id="WP_259081145.1">
    <property type="nucleotide sequence ID" value="NZ_JANUAU010000019.1"/>
</dbReference>
<feature type="compositionally biased region" description="Polar residues" evidence="7">
    <location>
        <begin position="968"/>
        <end position="983"/>
    </location>
</feature>
<feature type="transmembrane region" description="Helical" evidence="8">
    <location>
        <begin position="75"/>
        <end position="93"/>
    </location>
</feature>
<dbReference type="SMART" id="SM00388">
    <property type="entry name" value="HisKA"/>
    <property type="match status" value="1"/>
</dbReference>
<dbReference type="InterPro" id="IPR003661">
    <property type="entry name" value="HisK_dim/P_dom"/>
</dbReference>
<comment type="caution">
    <text evidence="12">The sequence shown here is derived from an EMBL/GenBank/DDBJ whole genome shotgun (WGS) entry which is preliminary data.</text>
</comment>
<evidence type="ECO:0000256" key="8">
    <source>
        <dbReference type="SAM" id="Phobius"/>
    </source>
</evidence>
<dbReference type="SMART" id="SM00387">
    <property type="entry name" value="HATPase_c"/>
    <property type="match status" value="1"/>
</dbReference>
<dbReference type="GO" id="GO:0043565">
    <property type="term" value="F:sequence-specific DNA binding"/>
    <property type="evidence" value="ECO:0007669"/>
    <property type="project" value="InterPro"/>
</dbReference>
<feature type="domain" description="HTH araC/xylS-type" evidence="9">
    <location>
        <begin position="986"/>
        <end position="1084"/>
    </location>
</feature>
<keyword evidence="8" id="KW-0812">Transmembrane</keyword>
<feature type="transmembrane region" description="Helical" evidence="8">
    <location>
        <begin position="6"/>
        <end position="27"/>
    </location>
</feature>
<dbReference type="Pfam" id="PF12833">
    <property type="entry name" value="HTH_18"/>
    <property type="match status" value="1"/>
</dbReference>
<dbReference type="InterPro" id="IPR009057">
    <property type="entry name" value="Homeodomain-like_sf"/>
</dbReference>
<evidence type="ECO:0000256" key="5">
    <source>
        <dbReference type="ARBA" id="ARBA00023163"/>
    </source>
</evidence>
<organism evidence="12 13">
    <name type="scientific">Salinibacter ruber</name>
    <dbReference type="NCBI Taxonomy" id="146919"/>
    <lineage>
        <taxon>Bacteria</taxon>
        <taxon>Pseudomonadati</taxon>
        <taxon>Rhodothermota</taxon>
        <taxon>Rhodothermia</taxon>
        <taxon>Rhodothermales</taxon>
        <taxon>Salinibacteraceae</taxon>
        <taxon>Salinibacter</taxon>
    </lineage>
</organism>
<dbReference type="GO" id="GO:0000155">
    <property type="term" value="F:phosphorelay sensor kinase activity"/>
    <property type="evidence" value="ECO:0007669"/>
    <property type="project" value="InterPro"/>
</dbReference>
<dbReference type="PROSITE" id="PS01124">
    <property type="entry name" value="HTH_ARAC_FAMILY_2"/>
    <property type="match status" value="1"/>
</dbReference>
<dbReference type="Pfam" id="PF02518">
    <property type="entry name" value="HATPase_c"/>
    <property type="match status" value="1"/>
</dbReference>
<dbReference type="SUPFAM" id="SSF46689">
    <property type="entry name" value="Homeodomain-like"/>
    <property type="match status" value="1"/>
</dbReference>
<dbReference type="PANTHER" id="PTHR43547">
    <property type="entry name" value="TWO-COMPONENT HISTIDINE KINASE"/>
    <property type="match status" value="1"/>
</dbReference>
<reference evidence="12" key="1">
    <citation type="submission" date="2022-08" db="EMBL/GenBank/DDBJ databases">
        <title>Genomic Encyclopedia of Type Strains, Phase V (KMG-V): Genome sequencing to study the core and pangenomes of soil and plant-associated prokaryotes.</title>
        <authorList>
            <person name="Whitman W."/>
        </authorList>
    </citation>
    <scope>NUCLEOTIDE SEQUENCE</scope>
    <source>
        <strain evidence="12">0</strain>
    </source>
</reference>
<dbReference type="InterPro" id="IPR000014">
    <property type="entry name" value="PAS"/>
</dbReference>
<feature type="compositionally biased region" description="Low complexity" evidence="7">
    <location>
        <begin position="303"/>
        <end position="313"/>
    </location>
</feature>
<feature type="region of interest" description="Disordered" evidence="7">
    <location>
        <begin position="444"/>
        <end position="468"/>
    </location>
</feature>
<dbReference type="SUPFAM" id="SSF55874">
    <property type="entry name" value="ATPase domain of HSP90 chaperone/DNA topoisomerase II/histidine kinase"/>
    <property type="match status" value="1"/>
</dbReference>
<dbReference type="CDD" id="cd00082">
    <property type="entry name" value="HisKA"/>
    <property type="match status" value="1"/>
</dbReference>
<proteinExistence type="predicted"/>
<dbReference type="SMART" id="SM00448">
    <property type="entry name" value="REC"/>
    <property type="match status" value="1"/>
</dbReference>
<evidence type="ECO:0000256" key="3">
    <source>
        <dbReference type="ARBA" id="ARBA00022553"/>
    </source>
</evidence>
<keyword evidence="3 6" id="KW-0597">Phosphoprotein</keyword>
<evidence type="ECO:0000259" key="9">
    <source>
        <dbReference type="PROSITE" id="PS01124"/>
    </source>
</evidence>
<dbReference type="InterPro" id="IPR018060">
    <property type="entry name" value="HTH_AraC"/>
</dbReference>
<dbReference type="GO" id="GO:0003700">
    <property type="term" value="F:DNA-binding transcription factor activity"/>
    <property type="evidence" value="ECO:0007669"/>
    <property type="project" value="InterPro"/>
</dbReference>
<dbReference type="InterPro" id="IPR001789">
    <property type="entry name" value="Sig_transdc_resp-reg_receiver"/>
</dbReference>
<keyword evidence="8" id="KW-1133">Transmembrane helix</keyword>
<feature type="region of interest" description="Disordered" evidence="7">
    <location>
        <begin position="769"/>
        <end position="801"/>
    </location>
</feature>
<dbReference type="PRINTS" id="PR00344">
    <property type="entry name" value="BCTRLSENSOR"/>
</dbReference>
<dbReference type="EC" id="2.7.13.3" evidence="2"/>
<dbReference type="Pfam" id="PF16927">
    <property type="entry name" value="HisKA_7TM"/>
    <property type="match status" value="1"/>
</dbReference>
<gene>
    <name evidence="12" type="ORF">GGP71_003305</name>
</gene>
<evidence type="ECO:0000313" key="12">
    <source>
        <dbReference type="EMBL" id="MCS3679354.1"/>
    </source>
</evidence>
<dbReference type="Pfam" id="PF00512">
    <property type="entry name" value="HisKA"/>
    <property type="match status" value="1"/>
</dbReference>
<dbReference type="InterPro" id="IPR004358">
    <property type="entry name" value="Sig_transdc_His_kin-like_C"/>
</dbReference>
<feature type="compositionally biased region" description="Gly residues" evidence="7">
    <location>
        <begin position="782"/>
        <end position="791"/>
    </location>
</feature>
<feature type="compositionally biased region" description="Polar residues" evidence="7">
    <location>
        <begin position="620"/>
        <end position="640"/>
    </location>
</feature>
<feature type="compositionally biased region" description="Basic and acidic residues" evidence="7">
    <location>
        <begin position="986"/>
        <end position="997"/>
    </location>
</feature>
<evidence type="ECO:0000256" key="6">
    <source>
        <dbReference type="PROSITE-ProRule" id="PRU00169"/>
    </source>
</evidence>
<dbReference type="SUPFAM" id="SSF47384">
    <property type="entry name" value="Homodimeric domain of signal transducing histidine kinase"/>
    <property type="match status" value="1"/>
</dbReference>
<dbReference type="InterPro" id="IPR011006">
    <property type="entry name" value="CheY-like_superfamily"/>
</dbReference>
<dbReference type="InterPro" id="IPR036890">
    <property type="entry name" value="HATPase_C_sf"/>
</dbReference>
<feature type="compositionally biased region" description="Acidic residues" evidence="7">
    <location>
        <begin position="317"/>
        <end position="331"/>
    </location>
</feature>
<evidence type="ECO:0000256" key="2">
    <source>
        <dbReference type="ARBA" id="ARBA00012438"/>
    </source>
</evidence>
<dbReference type="SUPFAM" id="SSF52172">
    <property type="entry name" value="CheY-like"/>
    <property type="match status" value="1"/>
</dbReference>
<feature type="region of interest" description="Disordered" evidence="7">
    <location>
        <begin position="733"/>
        <end position="753"/>
    </location>
</feature>
<evidence type="ECO:0000256" key="4">
    <source>
        <dbReference type="ARBA" id="ARBA00023015"/>
    </source>
</evidence>
<dbReference type="Pfam" id="PF00072">
    <property type="entry name" value="Response_reg"/>
    <property type="match status" value="1"/>
</dbReference>
<feature type="compositionally biased region" description="Basic and acidic residues" evidence="7">
    <location>
        <begin position="792"/>
        <end position="801"/>
    </location>
</feature>
<protein>
    <recommendedName>
        <fullName evidence="2">histidine kinase</fullName>
        <ecNumber evidence="2">2.7.13.3</ecNumber>
    </recommendedName>
</protein>
<dbReference type="Gene3D" id="1.10.287.130">
    <property type="match status" value="1"/>
</dbReference>
<dbReference type="EMBL" id="JANUAU010000019">
    <property type="protein sequence ID" value="MCS3679354.1"/>
    <property type="molecule type" value="Genomic_DNA"/>
</dbReference>
<dbReference type="SMART" id="SM00342">
    <property type="entry name" value="HTH_ARAC"/>
    <property type="match status" value="1"/>
</dbReference>
<keyword evidence="8" id="KW-0472">Membrane</keyword>
<feature type="region of interest" description="Disordered" evidence="7">
    <location>
        <begin position="934"/>
        <end position="1007"/>
    </location>
</feature>
<evidence type="ECO:0000259" key="10">
    <source>
        <dbReference type="PROSITE" id="PS50109"/>
    </source>
</evidence>
<dbReference type="InterPro" id="IPR031621">
    <property type="entry name" value="HisKA_7TM"/>
</dbReference>
<evidence type="ECO:0000259" key="11">
    <source>
        <dbReference type="PROSITE" id="PS50110"/>
    </source>
</evidence>
<feature type="transmembrane region" description="Helical" evidence="8">
    <location>
        <begin position="36"/>
        <end position="55"/>
    </location>
</feature>
<feature type="compositionally biased region" description="Polar residues" evidence="7">
    <location>
        <begin position="938"/>
        <end position="958"/>
    </location>
</feature>
<keyword evidence="4" id="KW-0805">Transcription regulation</keyword>
<dbReference type="Pfam" id="PF13188">
    <property type="entry name" value="PAS_8"/>
    <property type="match status" value="1"/>
</dbReference>
<feature type="domain" description="Response regulatory" evidence="11">
    <location>
        <begin position="807"/>
        <end position="922"/>
    </location>
</feature>
<feature type="domain" description="Histidine kinase" evidence="10">
    <location>
        <begin position="422"/>
        <end position="688"/>
    </location>
</feature>
<dbReference type="InterPro" id="IPR005467">
    <property type="entry name" value="His_kinase_dom"/>
</dbReference>
<dbReference type="CDD" id="cd00075">
    <property type="entry name" value="HATPase"/>
    <property type="match status" value="1"/>
</dbReference>
<dbReference type="PROSITE" id="PS50109">
    <property type="entry name" value="HIS_KIN"/>
    <property type="match status" value="1"/>
</dbReference>
<evidence type="ECO:0000256" key="1">
    <source>
        <dbReference type="ARBA" id="ARBA00000085"/>
    </source>
</evidence>
<dbReference type="PROSITE" id="PS50110">
    <property type="entry name" value="RESPONSE_REGULATORY"/>
    <property type="match status" value="1"/>
</dbReference>
<dbReference type="Gene3D" id="3.30.565.10">
    <property type="entry name" value="Histidine kinase-like ATPase, C-terminal domain"/>
    <property type="match status" value="1"/>
</dbReference>
<sequence length="1084" mass="115042">MSQYHPILFFLQLGVLVSLGLAGYCAYRLRRHGRSLVVLSVGLLAVSIAIYNGAAAMKTASLALSDKLWWYKLEFLGSGAVPSVAVTLALAYVGQERWLTRPVLAVLVGIPAVAVPLIIANPGSVMITEPTLVETGGFWALEHGHPPLFVMAAAWGEGATLLAALVVGGSGLFGNARRIPALILGAALGLPYGALMLKTLQVYPPGGEGINIAPVFETASLALVALAIARYRLFDLLPVGRSKAFGVMDDGYVLADATGTIVDANEAARTLLGEERLTARPVEAVVPGLGEPGGTGDRGTEDSVGTSSSVGTSEPAGTDEMETDDIETDDVETDDIVETGGREEAKAQEKAKSQEAAGPITATVEGRTLQMRSSAVRDGTKAVGRVFMLRDITPLREREQALAEQAEQLRELDEAKSRFFANISHELRTPLTLIRGPVRHVHGSLGDMYPRNRSSKSRRGRPEDAEQDLEQNVKRLEIVDRNAARLQRLVDQLLGIARLEAGAYDLAARQVDPVAEVRRIADAFQPLADRKDLALALSAEASCPAGADPLCVDPEALEHVMSNLFSNAIKFTPGGGRVHADVREQAGAVVITVCDTGPGIPESELGAVFERFGQAGTRPPEQTATGQDTAGQDNAGQDNAGQDAPRRGGTGIGLAFARELVDLHGGTITADSSEGEGTTFTVRFPRGRDHLSDEQLADGSPGEPPEEHGLAPEGTVLFSELDGFEAEAFKAEAFKTEDLEPDGSGSYGSGEAPLYEAPLYEAPLYEAPLQEDRSRQSQSPGGSDGPGGHSEPGSHGEPGGRGELAKRVLIVDDSADMRQHVTSVLAPTFDVLEAAGGEEGVEMAREYLPDVILADVMMPGLSGYEMTRRLKEAQETEAIPVIMLTARASTEGEIAGLQAGADDYVTKPFDADVLRQRVKGVVAHQKRLRRRLRLELESGTSAPKSPSAESSIDPSTDPSADGAGRPDTNPSTQPDTQPNSQTDVEQEARAAAREHLSDPSFGASDLASTIGTSRSTLYRRLQKKAGISPSALIAEVRMEQARRLLKRGEAATQVAYAVGYKRLSSFSRAFERHAGQPPSTVAAE</sequence>
<dbReference type="AlphaFoldDB" id="A0A9X2PZC5"/>
<feature type="transmembrane region" description="Helical" evidence="8">
    <location>
        <begin position="179"/>
        <end position="200"/>
    </location>
</feature>
<evidence type="ECO:0000313" key="13">
    <source>
        <dbReference type="Proteomes" id="UP001155027"/>
    </source>
</evidence>
<feature type="modified residue" description="4-aspartylphosphate" evidence="6">
    <location>
        <position position="855"/>
    </location>
</feature>
<comment type="catalytic activity">
    <reaction evidence="1">
        <text>ATP + protein L-histidine = ADP + protein N-phospho-L-histidine.</text>
        <dbReference type="EC" id="2.7.13.3"/>
    </reaction>
</comment>
<dbReference type="InterPro" id="IPR036097">
    <property type="entry name" value="HisK_dim/P_sf"/>
</dbReference>
<feature type="region of interest" description="Disordered" evidence="7">
    <location>
        <begin position="285"/>
        <end position="331"/>
    </location>
</feature>
<dbReference type="InterPro" id="IPR003594">
    <property type="entry name" value="HATPase_dom"/>
</dbReference>
<dbReference type="Proteomes" id="UP001155027">
    <property type="component" value="Unassembled WGS sequence"/>
</dbReference>
<feature type="transmembrane region" description="Helical" evidence="8">
    <location>
        <begin position="148"/>
        <end position="167"/>
    </location>
</feature>
<dbReference type="PANTHER" id="PTHR43547:SF2">
    <property type="entry name" value="HYBRID SIGNAL TRANSDUCTION HISTIDINE KINASE C"/>
    <property type="match status" value="1"/>
</dbReference>
<evidence type="ECO:0000256" key="7">
    <source>
        <dbReference type="SAM" id="MobiDB-lite"/>
    </source>
</evidence>
<keyword evidence="5" id="KW-0804">Transcription</keyword>
<dbReference type="Gene3D" id="1.10.10.60">
    <property type="entry name" value="Homeodomain-like"/>
    <property type="match status" value="1"/>
</dbReference>
<feature type="transmembrane region" description="Helical" evidence="8">
    <location>
        <begin position="105"/>
        <end position="128"/>
    </location>
</feature>
<feature type="region of interest" description="Disordered" evidence="7">
    <location>
        <begin position="684"/>
        <end position="711"/>
    </location>
</feature>
<accession>A0A9X2PZC5</accession>
<name>A0A9X2PZC5_9BACT</name>
<dbReference type="Gene3D" id="3.40.50.2300">
    <property type="match status" value="1"/>
</dbReference>
<dbReference type="Gene3D" id="3.30.450.20">
    <property type="entry name" value="PAS domain"/>
    <property type="match status" value="1"/>
</dbReference>
<feature type="region of interest" description="Disordered" evidence="7">
    <location>
        <begin position="616"/>
        <end position="650"/>
    </location>
</feature>
<keyword evidence="12" id="KW-0808">Transferase</keyword>